<feature type="region of interest" description="Disordered" evidence="2">
    <location>
        <begin position="52"/>
        <end position="86"/>
    </location>
</feature>
<dbReference type="InterPro" id="IPR014752">
    <property type="entry name" value="Arrestin-like_C"/>
</dbReference>
<evidence type="ECO:0000256" key="2">
    <source>
        <dbReference type="SAM" id="MobiDB-lite"/>
    </source>
</evidence>
<dbReference type="SUPFAM" id="SSF81296">
    <property type="entry name" value="E set domains"/>
    <property type="match status" value="1"/>
</dbReference>
<dbReference type="InterPro" id="IPR014756">
    <property type="entry name" value="Ig_E-set"/>
</dbReference>
<reference evidence="4" key="2">
    <citation type="submission" date="2023-05" db="EMBL/GenBank/DDBJ databases">
        <authorList>
            <person name="Fouks B."/>
        </authorList>
    </citation>
    <scope>NUCLEOTIDE SEQUENCE</scope>
    <source>
        <strain evidence="4">Stay&amp;Tobe</strain>
        <tissue evidence="4">Testes</tissue>
    </source>
</reference>
<accession>A0AAD7Z5R1</accession>
<reference evidence="4" key="1">
    <citation type="journal article" date="2023" name="IScience">
        <title>Live-bearing cockroach genome reveals convergent evolutionary mechanisms linked to viviparity in insects and beyond.</title>
        <authorList>
            <person name="Fouks B."/>
            <person name="Harrison M.C."/>
            <person name="Mikhailova A.A."/>
            <person name="Marchal E."/>
            <person name="English S."/>
            <person name="Carruthers M."/>
            <person name="Jennings E.C."/>
            <person name="Chiamaka E.L."/>
            <person name="Frigard R.A."/>
            <person name="Pippel M."/>
            <person name="Attardo G.M."/>
            <person name="Benoit J.B."/>
            <person name="Bornberg-Bauer E."/>
            <person name="Tobe S.S."/>
        </authorList>
    </citation>
    <scope>NUCLEOTIDE SEQUENCE</scope>
    <source>
        <strain evidence="4">Stay&amp;Tobe</strain>
    </source>
</reference>
<feature type="compositionally biased region" description="Low complexity" evidence="2">
    <location>
        <begin position="65"/>
        <end position="79"/>
    </location>
</feature>
<dbReference type="GO" id="GO:0005737">
    <property type="term" value="C:cytoplasm"/>
    <property type="evidence" value="ECO:0007669"/>
    <property type="project" value="TreeGrafter"/>
</dbReference>
<dbReference type="Gene3D" id="2.60.40.640">
    <property type="match status" value="1"/>
</dbReference>
<proteinExistence type="inferred from homology"/>
<evidence type="ECO:0000313" key="5">
    <source>
        <dbReference type="Proteomes" id="UP001233999"/>
    </source>
</evidence>
<comment type="similarity">
    <text evidence="1">Belongs to the arrestin family.</text>
</comment>
<gene>
    <name evidence="4" type="ORF">L9F63_008221</name>
</gene>
<organism evidence="4 5">
    <name type="scientific">Diploptera punctata</name>
    <name type="common">Pacific beetle cockroach</name>
    <dbReference type="NCBI Taxonomy" id="6984"/>
    <lineage>
        <taxon>Eukaryota</taxon>
        <taxon>Metazoa</taxon>
        <taxon>Ecdysozoa</taxon>
        <taxon>Arthropoda</taxon>
        <taxon>Hexapoda</taxon>
        <taxon>Insecta</taxon>
        <taxon>Pterygota</taxon>
        <taxon>Neoptera</taxon>
        <taxon>Polyneoptera</taxon>
        <taxon>Dictyoptera</taxon>
        <taxon>Blattodea</taxon>
        <taxon>Blaberoidea</taxon>
        <taxon>Blaberidae</taxon>
        <taxon>Diplopterinae</taxon>
        <taxon>Diploptera</taxon>
    </lineage>
</organism>
<evidence type="ECO:0000313" key="4">
    <source>
        <dbReference type="EMBL" id="KAJ9574594.1"/>
    </source>
</evidence>
<dbReference type="PANTHER" id="PTHR11188:SF176">
    <property type="entry name" value="ARRESTIN DOMAIN-CONTAINING PROTEIN 1"/>
    <property type="match status" value="1"/>
</dbReference>
<evidence type="ECO:0000256" key="1">
    <source>
        <dbReference type="ARBA" id="ARBA00005298"/>
    </source>
</evidence>
<feature type="domain" description="Arrestin-like N-terminal" evidence="3">
    <location>
        <begin position="6"/>
        <end position="141"/>
    </location>
</feature>
<keyword evidence="5" id="KW-1185">Reference proteome</keyword>
<dbReference type="PANTHER" id="PTHR11188">
    <property type="entry name" value="ARRESTIN DOMAIN CONTAINING PROTEIN"/>
    <property type="match status" value="1"/>
</dbReference>
<sequence>MGLKKFQIVFDNPWSTYYTGQPVTGRVLLSVDSPKKVRGIILHVKGEANVHWSETEARSKPSAPAATTGTATEGGNTAAPSGGTSLQPVTVNYDAHESYFENKFNIIGGSSGEVELPAGELSYPFATHLPPNLPSSLKESMGIFDTL</sequence>
<dbReference type="AlphaFoldDB" id="A0AAD7Z5R1"/>
<protein>
    <recommendedName>
        <fullName evidence="3">Arrestin-like N-terminal domain-containing protein</fullName>
    </recommendedName>
</protein>
<dbReference type="InterPro" id="IPR011021">
    <property type="entry name" value="Arrestin-like_N"/>
</dbReference>
<dbReference type="Pfam" id="PF00339">
    <property type="entry name" value="Arrestin_N"/>
    <property type="match status" value="1"/>
</dbReference>
<dbReference type="GO" id="GO:0015031">
    <property type="term" value="P:protein transport"/>
    <property type="evidence" value="ECO:0007669"/>
    <property type="project" value="TreeGrafter"/>
</dbReference>
<comment type="caution">
    <text evidence="4">The sequence shown here is derived from an EMBL/GenBank/DDBJ whole genome shotgun (WGS) entry which is preliminary data.</text>
</comment>
<evidence type="ECO:0000259" key="3">
    <source>
        <dbReference type="Pfam" id="PF00339"/>
    </source>
</evidence>
<dbReference type="EMBL" id="JASPKZ010010273">
    <property type="protein sequence ID" value="KAJ9574594.1"/>
    <property type="molecule type" value="Genomic_DNA"/>
</dbReference>
<name>A0AAD7Z5R1_DIPPU</name>
<dbReference type="InterPro" id="IPR050357">
    <property type="entry name" value="Arrestin_domain-protein"/>
</dbReference>
<dbReference type="Proteomes" id="UP001233999">
    <property type="component" value="Unassembled WGS sequence"/>
</dbReference>